<dbReference type="GO" id="GO:0016233">
    <property type="term" value="P:telomere capping"/>
    <property type="evidence" value="ECO:0007669"/>
    <property type="project" value="TreeGrafter"/>
</dbReference>
<name>A0AAN6M3K4_9PLEO</name>
<comment type="similarity">
    <text evidence="3">Belongs to the telombin family.</text>
</comment>
<dbReference type="EMBL" id="WVTA01000004">
    <property type="protein sequence ID" value="KAK3213661.1"/>
    <property type="molecule type" value="Genomic_DNA"/>
</dbReference>
<dbReference type="GO" id="GO:0010521">
    <property type="term" value="F:telomerase inhibitor activity"/>
    <property type="evidence" value="ECO:0007669"/>
    <property type="project" value="TreeGrafter"/>
</dbReference>
<accession>A0AAN6M3K4</accession>
<evidence type="ECO:0000256" key="4">
    <source>
        <dbReference type="ARBA" id="ARBA00022454"/>
    </source>
</evidence>
<comment type="subcellular location">
    <subcellularLocation>
        <location evidence="2">Chromosome</location>
        <location evidence="2">Telomere</location>
    </subcellularLocation>
    <subcellularLocation>
        <location evidence="1">Nucleus</location>
    </subcellularLocation>
</comment>
<proteinExistence type="inferred from homology"/>
<dbReference type="InterPro" id="IPR012340">
    <property type="entry name" value="NA-bd_OB-fold"/>
</dbReference>
<feature type="compositionally biased region" description="Basic and acidic residues" evidence="8">
    <location>
        <begin position="361"/>
        <end position="377"/>
    </location>
</feature>
<dbReference type="PANTHER" id="PTHR14513">
    <property type="entry name" value="PROTECTION OF TELOMERES 1"/>
    <property type="match status" value="1"/>
</dbReference>
<dbReference type="GO" id="GO:0032210">
    <property type="term" value="P:regulation of telomere maintenance via telomerase"/>
    <property type="evidence" value="ECO:0007669"/>
    <property type="project" value="TreeGrafter"/>
</dbReference>
<keyword evidence="11" id="KW-1185">Reference proteome</keyword>
<gene>
    <name evidence="10" type="ORF">GRF29_28g596536</name>
</gene>
<evidence type="ECO:0000313" key="10">
    <source>
        <dbReference type="EMBL" id="KAK3213661.1"/>
    </source>
</evidence>
<feature type="region of interest" description="Disordered" evidence="8">
    <location>
        <begin position="333"/>
        <end position="377"/>
    </location>
</feature>
<dbReference type="GO" id="GO:0000783">
    <property type="term" value="C:nuclear telomere cap complex"/>
    <property type="evidence" value="ECO:0007669"/>
    <property type="project" value="TreeGrafter"/>
</dbReference>
<evidence type="ECO:0000259" key="9">
    <source>
        <dbReference type="Pfam" id="PF16686"/>
    </source>
</evidence>
<comment type="caution">
    <text evidence="10">The sequence shown here is derived from an EMBL/GenBank/DDBJ whole genome shotgun (WGS) entry which is preliminary data.</text>
</comment>
<evidence type="ECO:0000256" key="3">
    <source>
        <dbReference type="ARBA" id="ARBA00008442"/>
    </source>
</evidence>
<evidence type="ECO:0000256" key="7">
    <source>
        <dbReference type="ARBA" id="ARBA00023242"/>
    </source>
</evidence>
<reference evidence="10 11" key="1">
    <citation type="submission" date="2021-02" db="EMBL/GenBank/DDBJ databases">
        <title>Genome assembly of Pseudopithomyces chartarum.</title>
        <authorList>
            <person name="Jauregui R."/>
            <person name="Singh J."/>
            <person name="Voisey C."/>
        </authorList>
    </citation>
    <scope>NUCLEOTIDE SEQUENCE [LARGE SCALE GENOMIC DNA]</scope>
    <source>
        <strain evidence="10 11">AGR01</strain>
    </source>
</reference>
<evidence type="ECO:0000313" key="11">
    <source>
        <dbReference type="Proteomes" id="UP001280581"/>
    </source>
</evidence>
<evidence type="ECO:0000256" key="8">
    <source>
        <dbReference type="SAM" id="MobiDB-lite"/>
    </source>
</evidence>
<evidence type="ECO:0000256" key="5">
    <source>
        <dbReference type="ARBA" id="ARBA00022895"/>
    </source>
</evidence>
<dbReference type="Proteomes" id="UP001280581">
    <property type="component" value="Unassembled WGS sequence"/>
</dbReference>
<dbReference type="InterPro" id="IPR032042">
    <property type="entry name" value="POT1PC"/>
</dbReference>
<dbReference type="InterPro" id="IPR028389">
    <property type="entry name" value="POT1"/>
</dbReference>
<keyword evidence="6" id="KW-0238">DNA-binding</keyword>
<keyword evidence="7" id="KW-0539">Nucleus</keyword>
<evidence type="ECO:0000256" key="1">
    <source>
        <dbReference type="ARBA" id="ARBA00004123"/>
    </source>
</evidence>
<dbReference type="AlphaFoldDB" id="A0AAN6M3K4"/>
<dbReference type="Pfam" id="PF16686">
    <property type="entry name" value="POT1PC"/>
    <property type="match status" value="1"/>
</dbReference>
<dbReference type="Gene3D" id="2.40.50.140">
    <property type="entry name" value="Nucleic acid-binding proteins"/>
    <property type="match status" value="2"/>
</dbReference>
<dbReference type="FunFam" id="2.40.50.140:FF:000303">
    <property type="entry name" value="Protection of telomeres protein 1"/>
    <property type="match status" value="1"/>
</dbReference>
<dbReference type="GO" id="GO:0098505">
    <property type="term" value="F:G-rich strand telomeric DNA binding"/>
    <property type="evidence" value="ECO:0007669"/>
    <property type="project" value="TreeGrafter"/>
</dbReference>
<protein>
    <recommendedName>
        <fullName evidence="9">Protection of telomeres protein 1 ssDNA-binding domain-containing protein</fullName>
    </recommendedName>
</protein>
<dbReference type="PANTHER" id="PTHR14513:SF0">
    <property type="entry name" value="PROTECTION OF TELOMERES PROTEIN 1"/>
    <property type="match status" value="1"/>
</dbReference>
<feature type="domain" description="Protection of telomeres protein 1 ssDNA-binding" evidence="9">
    <location>
        <begin position="187"/>
        <end position="325"/>
    </location>
</feature>
<keyword evidence="4" id="KW-0158">Chromosome</keyword>
<feature type="compositionally biased region" description="Basic residues" evidence="8">
    <location>
        <begin position="348"/>
        <end position="360"/>
    </location>
</feature>
<keyword evidence="5" id="KW-0779">Telomere</keyword>
<evidence type="ECO:0000256" key="6">
    <source>
        <dbReference type="ARBA" id="ARBA00023125"/>
    </source>
</evidence>
<organism evidence="10 11">
    <name type="scientific">Pseudopithomyces chartarum</name>
    <dbReference type="NCBI Taxonomy" id="1892770"/>
    <lineage>
        <taxon>Eukaryota</taxon>
        <taxon>Fungi</taxon>
        <taxon>Dikarya</taxon>
        <taxon>Ascomycota</taxon>
        <taxon>Pezizomycotina</taxon>
        <taxon>Dothideomycetes</taxon>
        <taxon>Pleosporomycetidae</taxon>
        <taxon>Pleosporales</taxon>
        <taxon>Massarineae</taxon>
        <taxon>Didymosphaeriaceae</taxon>
        <taxon>Pseudopithomyces</taxon>
    </lineage>
</organism>
<dbReference type="SUPFAM" id="SSF50249">
    <property type="entry name" value="Nucleic acid-binding proteins"/>
    <property type="match status" value="1"/>
</dbReference>
<sequence length="637" mass="71327">MALPDGFIPLRDVLNCNEKTCFIGAITNIQAPIPVDKAGQDHEIHFVIRDRFPGDEKDSVACILKHKKVCLPTGDPGDIAILRGMKLEILGDKNTKTLVMASEFHSQALFFPSKTIPASGGASKVPFNGMAGSQPPNDAEQTAVVIMKATAASLLEELKDPKVMFLARLGSKAANAKRGKRQSLIGNMTFNLFYDLVGEVVKTFWDGDCVDLYITDYTTNKDLFLYEDKSQLDRYSGDKRPWPGPFGQMTIQIRCYEPHAGAARELKEGDFVFMQNIRTKWSQTNKLEGAIHQDLQYPSKIGVRKCTHKLQLGDLIERKAEYEKKRIATLLADGDTNAPKKPSAIASSKKKLTKAQKRRLQKEQELKELEKKSTEKEKPIKGINNNVCAGDKDVGLSTVDEIVNNPHLKTITEHGNQLALPFVNSRYRARLRVVDHWPTELENFCRCTNTPETSQASASTSLNGGSQLLNNSERSERFKWHFFLLVEDADAPKGSTPIRFPLTIDTSRAQCLLKMDPCDLSARTSKLSELKERLFVLWGNLHERKIALKKEGIDLPLNIGDEKFGLSNLPFECCIEEYGVPVNDKGIPYTDDEIRVFVKCMGQPDTEEGKAAMKIVGNPKTWKRTWSPHNTTIKMDA</sequence>
<evidence type="ECO:0000256" key="2">
    <source>
        <dbReference type="ARBA" id="ARBA00004574"/>
    </source>
</evidence>